<sequence length="122" mass="13956">MRKKIMINGFASMSDNECLLQVGPEINLDGIIATGQMLVDSDECAFVYLLEKEQDYTYVIIQEPVWTDLKRVLAGNLRVFLGNEEERIELVNFLDELAYLIENIKGNSNYGEIMVAKVEEIF</sequence>
<dbReference type="RefSeq" id="WP_307148538.1">
    <property type="nucleotide sequence ID" value="NZ_JAUSTU010000001.1"/>
</dbReference>
<gene>
    <name evidence="1" type="ORF">J2S07_000212</name>
</gene>
<proteinExistence type="predicted"/>
<reference evidence="1 2" key="1">
    <citation type="submission" date="2023-07" db="EMBL/GenBank/DDBJ databases">
        <title>Genomic Encyclopedia of Type Strains, Phase IV (KMG-IV): sequencing the most valuable type-strain genomes for metagenomic binning, comparative biology and taxonomic classification.</title>
        <authorList>
            <person name="Goeker M."/>
        </authorList>
    </citation>
    <scope>NUCLEOTIDE SEQUENCE [LARGE SCALE GENOMIC DNA]</scope>
    <source>
        <strain evidence="1 2">DSM 23948</strain>
    </source>
</reference>
<keyword evidence="2" id="KW-1185">Reference proteome</keyword>
<organism evidence="1 2">
    <name type="scientific">Anoxybacillus andreesenii</name>
    <dbReference type="NCBI Taxonomy" id="1325932"/>
    <lineage>
        <taxon>Bacteria</taxon>
        <taxon>Bacillati</taxon>
        <taxon>Bacillota</taxon>
        <taxon>Bacilli</taxon>
        <taxon>Bacillales</taxon>
        <taxon>Anoxybacillaceae</taxon>
        <taxon>Anoxybacillus</taxon>
    </lineage>
</organism>
<evidence type="ECO:0000313" key="2">
    <source>
        <dbReference type="Proteomes" id="UP001231362"/>
    </source>
</evidence>
<dbReference type="Pfam" id="PF19785">
    <property type="entry name" value="UPF0738"/>
    <property type="match status" value="1"/>
</dbReference>
<dbReference type="Proteomes" id="UP001231362">
    <property type="component" value="Unassembled WGS sequence"/>
</dbReference>
<dbReference type="EMBL" id="JAUSTU010000001">
    <property type="protein sequence ID" value="MDQ0153914.1"/>
    <property type="molecule type" value="Genomic_DNA"/>
</dbReference>
<accession>A0ABT9UYZ0</accession>
<dbReference type="InterPro" id="IPR020908">
    <property type="entry name" value="UPF0738"/>
</dbReference>
<comment type="caution">
    <text evidence="1">The sequence shown here is derived from an EMBL/GenBank/DDBJ whole genome shotgun (WGS) entry which is preliminary data.</text>
</comment>
<evidence type="ECO:0000313" key="1">
    <source>
        <dbReference type="EMBL" id="MDQ0153914.1"/>
    </source>
</evidence>
<name>A0ABT9UYZ0_9BACL</name>
<protein>
    <submittedName>
        <fullName evidence="1">Uncharacterized protein</fullName>
    </submittedName>
</protein>